<dbReference type="SUPFAM" id="SSF55729">
    <property type="entry name" value="Acyl-CoA N-acyltransferases (Nat)"/>
    <property type="match status" value="2"/>
</dbReference>
<evidence type="ECO:0000313" key="5">
    <source>
        <dbReference type="Proteomes" id="UP000198251"/>
    </source>
</evidence>
<dbReference type="CDD" id="cd04301">
    <property type="entry name" value="NAT_SF"/>
    <property type="match status" value="1"/>
</dbReference>
<dbReference type="InterPro" id="IPR000182">
    <property type="entry name" value="GNAT_dom"/>
</dbReference>
<name>A0A1C5G667_MICEH</name>
<dbReference type="EMBL" id="LT607733">
    <property type="protein sequence ID" value="SCG15349.1"/>
    <property type="molecule type" value="Genomic_DNA"/>
</dbReference>
<evidence type="ECO:0000256" key="2">
    <source>
        <dbReference type="ARBA" id="ARBA00023315"/>
    </source>
</evidence>
<keyword evidence="2" id="KW-0012">Acyltransferase</keyword>
<organism evidence="4 5">
    <name type="scientific">Micromonospora echinofusca</name>
    <dbReference type="NCBI Taxonomy" id="47858"/>
    <lineage>
        <taxon>Bacteria</taxon>
        <taxon>Bacillati</taxon>
        <taxon>Actinomycetota</taxon>
        <taxon>Actinomycetes</taxon>
        <taxon>Micromonosporales</taxon>
        <taxon>Micromonosporaceae</taxon>
        <taxon>Micromonospora</taxon>
    </lineage>
</organism>
<protein>
    <submittedName>
        <fullName evidence="4">N-acetylglutamate synthase, GNAT family</fullName>
    </submittedName>
</protein>
<dbReference type="Proteomes" id="UP000198251">
    <property type="component" value="Chromosome I"/>
</dbReference>
<evidence type="ECO:0000256" key="1">
    <source>
        <dbReference type="ARBA" id="ARBA00022679"/>
    </source>
</evidence>
<proteinExistence type="predicted"/>
<dbReference type="AlphaFoldDB" id="A0A1C5G667"/>
<keyword evidence="1" id="KW-0808">Transferase</keyword>
<accession>A0A1C5G667</accession>
<dbReference type="InterPro" id="IPR050832">
    <property type="entry name" value="Bact_Acetyltransf"/>
</dbReference>
<dbReference type="GeneID" id="95801433"/>
<evidence type="ECO:0000313" key="4">
    <source>
        <dbReference type="EMBL" id="SCG15349.1"/>
    </source>
</evidence>
<dbReference type="RefSeq" id="WP_088999394.1">
    <property type="nucleotide sequence ID" value="NZ_LT607733.1"/>
</dbReference>
<dbReference type="Gene3D" id="3.40.630.30">
    <property type="match status" value="1"/>
</dbReference>
<feature type="domain" description="N-acetyltransferase" evidence="3">
    <location>
        <begin position="155"/>
        <end position="305"/>
    </location>
</feature>
<dbReference type="PROSITE" id="PS51186">
    <property type="entry name" value="GNAT"/>
    <property type="match status" value="2"/>
</dbReference>
<evidence type="ECO:0000259" key="3">
    <source>
        <dbReference type="PROSITE" id="PS51186"/>
    </source>
</evidence>
<dbReference type="Pfam" id="PF00583">
    <property type="entry name" value="Acetyltransf_1"/>
    <property type="match status" value="1"/>
</dbReference>
<dbReference type="GO" id="GO:0016747">
    <property type="term" value="F:acyltransferase activity, transferring groups other than amino-acyl groups"/>
    <property type="evidence" value="ECO:0007669"/>
    <property type="project" value="InterPro"/>
</dbReference>
<dbReference type="PANTHER" id="PTHR43877:SF1">
    <property type="entry name" value="ACETYLTRANSFERASE"/>
    <property type="match status" value="1"/>
</dbReference>
<gene>
    <name evidence="4" type="ORF">GA0070610_1580</name>
</gene>
<dbReference type="InterPro" id="IPR016181">
    <property type="entry name" value="Acyl_CoA_acyltransferase"/>
</dbReference>
<sequence length="305" mass="32313">MVPTVRAAGPSDAAGVVALLRAARPHLVVTPQVLAWQATGKPAERFGMLVAEAGGGIAGVARTGLLHESAEPGLGFVNLVVHREGWRRGVGSALLAAAEERLVGLGVRLAYARVVDEPASLAFAERRGYRGGRRNVILGLDLATAVLPPAPAPPAGVRLVTAADLPDPRPLYEADLAAAVDEPGDVGMDEISFGDWRAAYWDRPDLDRALSMVASADGVVVAFTVALTDGRDRYLSGMTGTRAGWRGRGLARLVKHASLRAARSAGLRWAYTLNDAGNDAMRAVNAWCGYRPVAAEWRHLRTLHE</sequence>
<keyword evidence="5" id="KW-1185">Reference proteome</keyword>
<feature type="domain" description="N-acetyltransferase" evidence="3">
    <location>
        <begin position="3"/>
        <end position="153"/>
    </location>
</feature>
<reference evidence="4 5" key="1">
    <citation type="submission" date="2016-06" db="EMBL/GenBank/DDBJ databases">
        <authorList>
            <person name="Kjaerup R.B."/>
            <person name="Dalgaard T.S."/>
            <person name="Juul-Madsen H.R."/>
        </authorList>
    </citation>
    <scope>NUCLEOTIDE SEQUENCE [LARGE SCALE GENOMIC DNA]</scope>
    <source>
        <strain evidence="4 5">DSM 43913</strain>
    </source>
</reference>
<dbReference type="PANTHER" id="PTHR43877">
    <property type="entry name" value="AMINOALKYLPHOSPHONATE N-ACETYLTRANSFERASE-RELATED-RELATED"/>
    <property type="match status" value="1"/>
</dbReference>